<keyword evidence="2" id="KW-0479">Metal-binding</keyword>
<feature type="compositionally biased region" description="Basic and acidic residues" evidence="11">
    <location>
        <begin position="71"/>
        <end position="114"/>
    </location>
</feature>
<feature type="domain" description="C2H2-type" evidence="12">
    <location>
        <begin position="378"/>
        <end position="400"/>
    </location>
</feature>
<evidence type="ECO:0000256" key="3">
    <source>
        <dbReference type="ARBA" id="ARBA00022737"/>
    </source>
</evidence>
<dbReference type="InterPro" id="IPR051565">
    <property type="entry name" value="Sal_C2H2-zinc-finger"/>
</dbReference>
<reference evidence="14" key="1">
    <citation type="submission" date="2003-08" db="EMBL/GenBank/DDBJ databases">
        <authorList>
            <person name="Birren B."/>
            <person name="Nusbaum C."/>
            <person name="Abebe A."/>
            <person name="Abouelleil A."/>
            <person name="Adekoya E."/>
            <person name="Ait-zahra M."/>
            <person name="Allen N."/>
            <person name="Allen T."/>
            <person name="An P."/>
            <person name="Anderson M."/>
            <person name="Anderson S."/>
            <person name="Arachchi H."/>
            <person name="Armbruster J."/>
            <person name="Bachantsang P."/>
            <person name="Baldwin J."/>
            <person name="Barry A."/>
            <person name="Bayul T."/>
            <person name="Blitshsteyn B."/>
            <person name="Bloom T."/>
            <person name="Blye J."/>
            <person name="Boguslavskiy L."/>
            <person name="Borowsky M."/>
            <person name="Boukhgalter B."/>
            <person name="Brunache A."/>
            <person name="Butler J."/>
            <person name="Calixte N."/>
            <person name="Calvo S."/>
            <person name="Camarata J."/>
            <person name="Campo K."/>
            <person name="Chang J."/>
            <person name="Cheshatsang Y."/>
            <person name="Citroen M."/>
            <person name="Collymore A."/>
            <person name="Considine T."/>
            <person name="Cook A."/>
            <person name="Cooke P."/>
            <person name="Corum B."/>
            <person name="Cuomo C."/>
            <person name="David R."/>
            <person name="Dawoe T."/>
            <person name="Degray S."/>
            <person name="Dodge S."/>
            <person name="Dooley K."/>
            <person name="Dorje P."/>
            <person name="Dorjee K."/>
            <person name="Dorris L."/>
            <person name="Duffey N."/>
            <person name="Dupes A."/>
            <person name="Elkins T."/>
            <person name="Engels R."/>
            <person name="Erickson J."/>
            <person name="Farina A."/>
            <person name="Faro S."/>
            <person name="Ferreira P."/>
            <person name="Fischer H."/>
            <person name="Fitzgerald M."/>
            <person name="Foley K."/>
            <person name="Gage D."/>
            <person name="Galagan J."/>
            <person name="Gearin G."/>
            <person name="Gnerre S."/>
            <person name="Gnirke A."/>
            <person name="Goyette A."/>
            <person name="Graham J."/>
            <person name="Grandbois E."/>
            <person name="Gyaltsen K."/>
            <person name="Hafez N."/>
            <person name="Hagopian D."/>
            <person name="Hagos B."/>
            <person name="Hall J."/>
            <person name="Hatcher B."/>
            <person name="Heller A."/>
            <person name="Higgins H."/>
            <person name="Honan T."/>
            <person name="Horn A."/>
            <person name="Houde N."/>
            <person name="Hughes L."/>
            <person name="Hulme W."/>
            <person name="Husby E."/>
            <person name="Iliev I."/>
            <person name="Jaffe D."/>
            <person name="Jones C."/>
            <person name="Kamal M."/>
            <person name="Kamat A."/>
            <person name="Kamvysselis M."/>
            <person name="Karlsson E."/>
            <person name="Kells C."/>
            <person name="Kieu A."/>
            <person name="Kisner P."/>
            <person name="Kodira C."/>
            <person name="Kulbokas E."/>
            <person name="Labutti K."/>
            <person name="Lama D."/>
            <person name="Landers T."/>
            <person name="Leger J."/>
            <person name="Levine S."/>
            <person name="Lewis D."/>
            <person name="Lewis T."/>
            <person name="Lindblad-toh K."/>
            <person name="Liu X."/>
            <person name="Lokyitsang T."/>
            <person name="Lokyitsang Y."/>
            <person name="Lucien O."/>
            <person name="Lui A."/>
            <person name="Ma L.J."/>
            <person name="Mabbitt R."/>
            <person name="Macdonald J."/>
            <person name="Maclean C."/>
            <person name="Major J."/>
            <person name="Manning J."/>
            <person name="Marabella R."/>
            <person name="Maru K."/>
            <person name="Matthews C."/>
            <person name="Mauceli E."/>
            <person name="Mccarthy M."/>
            <person name="Mcdonough S."/>
            <person name="Mcghee T."/>
            <person name="Meldrim J."/>
            <person name="Meneus L."/>
            <person name="Mesirov J."/>
            <person name="Mihalev A."/>
            <person name="Mihova T."/>
            <person name="Mikkelsen T."/>
            <person name="Mlenga V."/>
            <person name="Moru K."/>
            <person name="Mozes J."/>
            <person name="Mulrain L."/>
            <person name="Munson G."/>
            <person name="Naylor J."/>
            <person name="Newes C."/>
            <person name="Nguyen C."/>
            <person name="Nguyen N."/>
            <person name="Nguyen T."/>
            <person name="Nicol R."/>
            <person name="Nielsen C."/>
            <person name="Nizzari M."/>
            <person name="Norbu C."/>
            <person name="Norbu N."/>
            <person name="O'donnell P."/>
            <person name="Okoawo O."/>
            <person name="O'leary S."/>
            <person name="Omotosho B."/>
            <person name="O'neill K."/>
            <person name="Osman S."/>
            <person name="Parker S."/>
            <person name="Perrin D."/>
            <person name="Phunkhang P."/>
            <person name="Piqani B."/>
            <person name="Purcell S."/>
            <person name="Rachupka T."/>
            <person name="Ramasamy U."/>
            <person name="Rameau R."/>
            <person name="Ray V."/>
            <person name="Raymond C."/>
            <person name="Retta R."/>
            <person name="Richardson S."/>
            <person name="Rise C."/>
            <person name="Rodriguez J."/>
            <person name="Rogers J."/>
            <person name="Rogov P."/>
            <person name="Rutman M."/>
            <person name="Schupbach R."/>
            <person name="Seaman C."/>
            <person name="Settipalli S."/>
            <person name="Sharpe T."/>
            <person name="Sheridan J."/>
            <person name="Sherpa N."/>
            <person name="Shi J."/>
            <person name="Smirnov S."/>
            <person name="Smith C."/>
            <person name="Sougnez C."/>
            <person name="Spencer B."/>
            <person name="Stalker J."/>
            <person name="Stange-thomann N."/>
            <person name="Stavropoulos S."/>
            <person name="Stetson K."/>
            <person name="Stone C."/>
            <person name="Stone S."/>
            <person name="Stubbs M."/>
            <person name="Talamas J."/>
            <person name="Tchuinga P."/>
            <person name="Tenzing P."/>
            <person name="Tesfaye S."/>
            <person name="Theodore J."/>
            <person name="Thoulutsang Y."/>
            <person name="Topham K."/>
            <person name="Towey S."/>
            <person name="Tsamla T."/>
            <person name="Tsomo N."/>
            <person name="Vallee D."/>
            <person name="Vassiliev H."/>
            <person name="Venkataraman V."/>
            <person name="Vinson J."/>
            <person name="Vo A."/>
            <person name="Wade C."/>
            <person name="Wang S."/>
            <person name="Wangchuk T."/>
            <person name="Wangdi T."/>
            <person name="Whittaker C."/>
            <person name="Wilkinson J."/>
            <person name="Wu Y."/>
            <person name="Wyman D."/>
            <person name="Yadav S."/>
            <person name="Yang S."/>
            <person name="Yang X."/>
            <person name="Yeager S."/>
            <person name="Yee E."/>
            <person name="Young G."/>
            <person name="Zainoun J."/>
            <person name="Zembeck L."/>
            <person name="Zimmer A."/>
            <person name="Zody M."/>
            <person name="Lander E."/>
        </authorList>
    </citation>
    <scope>NUCLEOTIDE SEQUENCE [LARGE SCALE GENOMIC DNA]</scope>
</reference>
<dbReference type="PROSITE" id="PS50157">
    <property type="entry name" value="ZINC_FINGER_C2H2_2"/>
    <property type="match status" value="4"/>
</dbReference>
<feature type="region of interest" description="Disordered" evidence="11">
    <location>
        <begin position="161"/>
        <end position="199"/>
    </location>
</feature>
<proteinExistence type="inferred from homology"/>
<dbReference type="SUPFAM" id="SSF57667">
    <property type="entry name" value="beta-beta-alpha zinc fingers"/>
    <property type="match status" value="2"/>
</dbReference>
<dbReference type="PANTHER" id="PTHR23233">
    <property type="entry name" value="SAL-LIKE PROTEIN"/>
    <property type="match status" value="1"/>
</dbReference>
<dbReference type="GO" id="GO:0000981">
    <property type="term" value="F:DNA-binding transcription factor activity, RNA polymerase II-specific"/>
    <property type="evidence" value="ECO:0007669"/>
    <property type="project" value="TreeGrafter"/>
</dbReference>
<protein>
    <recommendedName>
        <fullName evidence="12">C2H2-type domain-containing protein</fullName>
    </recommendedName>
</protein>
<evidence type="ECO:0000256" key="2">
    <source>
        <dbReference type="ARBA" id="ARBA00022723"/>
    </source>
</evidence>
<evidence type="ECO:0000256" key="9">
    <source>
        <dbReference type="ARBA" id="ARBA00038474"/>
    </source>
</evidence>
<dbReference type="AlphaFoldDB" id="H2ZEI3"/>
<dbReference type="FunFam" id="3.30.160.60:FF:000260">
    <property type="entry name" value="Spalt-like transcription factor 1"/>
    <property type="match status" value="1"/>
</dbReference>
<feature type="region of interest" description="Disordered" evidence="11">
    <location>
        <begin position="315"/>
        <end position="334"/>
    </location>
</feature>
<evidence type="ECO:0000256" key="6">
    <source>
        <dbReference type="ARBA" id="ARBA00023015"/>
    </source>
</evidence>
<dbReference type="InterPro" id="IPR013087">
    <property type="entry name" value="Znf_C2H2_type"/>
</dbReference>
<dbReference type="GO" id="GO:0000978">
    <property type="term" value="F:RNA polymerase II cis-regulatory region sequence-specific DNA binding"/>
    <property type="evidence" value="ECO:0007669"/>
    <property type="project" value="TreeGrafter"/>
</dbReference>
<evidence type="ECO:0000256" key="11">
    <source>
        <dbReference type="SAM" id="MobiDB-lite"/>
    </source>
</evidence>
<dbReference type="PANTHER" id="PTHR23233:SF84">
    <property type="entry name" value="FI23031P1"/>
    <property type="match status" value="1"/>
</dbReference>
<evidence type="ECO:0000256" key="7">
    <source>
        <dbReference type="ARBA" id="ARBA00023163"/>
    </source>
</evidence>
<keyword evidence="6" id="KW-0805">Transcription regulation</keyword>
<feature type="domain" description="C2H2-type" evidence="12">
    <location>
        <begin position="266"/>
        <end position="288"/>
    </location>
</feature>
<dbReference type="Ensembl" id="ENSCSAVT00000016179.1">
    <property type="protein sequence ID" value="ENSCSAVP00000015999.1"/>
    <property type="gene ID" value="ENSCSAVG00000009421.1"/>
</dbReference>
<feature type="region of interest" description="Disordered" evidence="11">
    <location>
        <begin position="39"/>
        <end position="141"/>
    </location>
</feature>
<comment type="similarity">
    <text evidence="9">Belongs to the sal C2H2-type zinc-finger protein family.</text>
</comment>
<keyword evidence="7" id="KW-0804">Transcription</keyword>
<accession>H2ZEI3</accession>
<dbReference type="InterPro" id="IPR036236">
    <property type="entry name" value="Znf_C2H2_sf"/>
</dbReference>
<evidence type="ECO:0000256" key="1">
    <source>
        <dbReference type="ARBA" id="ARBA00004123"/>
    </source>
</evidence>
<dbReference type="FunFam" id="3.30.160.60:FF:000341">
    <property type="entry name" value="Spalt-like transcription factor 1"/>
    <property type="match status" value="1"/>
</dbReference>
<keyword evidence="14" id="KW-1185">Reference proteome</keyword>
<evidence type="ECO:0000313" key="13">
    <source>
        <dbReference type="Ensembl" id="ENSCSAVP00000015999.1"/>
    </source>
</evidence>
<evidence type="ECO:0000256" key="10">
    <source>
        <dbReference type="PROSITE-ProRule" id="PRU00042"/>
    </source>
</evidence>
<reference evidence="13" key="2">
    <citation type="submission" date="2025-08" db="UniProtKB">
        <authorList>
            <consortium name="Ensembl"/>
        </authorList>
    </citation>
    <scope>IDENTIFICATION</scope>
</reference>
<name>H2ZEI3_CIOSA</name>
<dbReference type="Gene3D" id="3.30.160.60">
    <property type="entry name" value="Classic Zinc Finger"/>
    <property type="match status" value="4"/>
</dbReference>
<dbReference type="GO" id="GO:0005634">
    <property type="term" value="C:nucleus"/>
    <property type="evidence" value="ECO:0007669"/>
    <property type="project" value="UniProtKB-SubCell"/>
</dbReference>
<keyword evidence="8" id="KW-0539">Nucleus</keyword>
<dbReference type="GeneTree" id="ENSGT00940000167374"/>
<keyword evidence="4 10" id="KW-0863">Zinc-finger</keyword>
<dbReference type="PROSITE" id="PS00028">
    <property type="entry name" value="ZINC_FINGER_C2H2_1"/>
    <property type="match status" value="4"/>
</dbReference>
<comment type="subcellular location">
    <subcellularLocation>
        <location evidence="1">Nucleus</location>
    </subcellularLocation>
</comment>
<reference evidence="13" key="3">
    <citation type="submission" date="2025-09" db="UniProtKB">
        <authorList>
            <consortium name="Ensembl"/>
        </authorList>
    </citation>
    <scope>IDENTIFICATION</scope>
</reference>
<dbReference type="Pfam" id="PF12874">
    <property type="entry name" value="zf-met"/>
    <property type="match status" value="1"/>
</dbReference>
<evidence type="ECO:0000313" key="14">
    <source>
        <dbReference type="Proteomes" id="UP000007875"/>
    </source>
</evidence>
<feature type="compositionally biased region" description="Low complexity" evidence="11">
    <location>
        <begin position="315"/>
        <end position="325"/>
    </location>
</feature>
<evidence type="ECO:0000259" key="12">
    <source>
        <dbReference type="PROSITE" id="PS50157"/>
    </source>
</evidence>
<dbReference type="GO" id="GO:0008270">
    <property type="term" value="F:zinc ion binding"/>
    <property type="evidence" value="ECO:0007669"/>
    <property type="project" value="UniProtKB-KW"/>
</dbReference>
<dbReference type="HOGENOM" id="CLU_495154_0_0_1"/>
<dbReference type="Proteomes" id="UP000007875">
    <property type="component" value="Unassembled WGS sequence"/>
</dbReference>
<evidence type="ECO:0000256" key="5">
    <source>
        <dbReference type="ARBA" id="ARBA00022833"/>
    </source>
</evidence>
<keyword evidence="3" id="KW-0677">Repeat</keyword>
<feature type="domain" description="C2H2-type" evidence="12">
    <location>
        <begin position="350"/>
        <end position="377"/>
    </location>
</feature>
<evidence type="ECO:0000256" key="8">
    <source>
        <dbReference type="ARBA" id="ARBA00023242"/>
    </source>
</evidence>
<dbReference type="SMART" id="SM00355">
    <property type="entry name" value="ZnF_C2H2"/>
    <property type="match status" value="4"/>
</dbReference>
<dbReference type="FunFam" id="3.30.160.60:FF:000065">
    <property type="entry name" value="B-cell CLL/lymphoma 6, member B"/>
    <property type="match status" value="1"/>
</dbReference>
<organism evidence="13 14">
    <name type="scientific">Ciona savignyi</name>
    <name type="common">Pacific transparent sea squirt</name>
    <dbReference type="NCBI Taxonomy" id="51511"/>
    <lineage>
        <taxon>Eukaryota</taxon>
        <taxon>Metazoa</taxon>
        <taxon>Chordata</taxon>
        <taxon>Tunicata</taxon>
        <taxon>Ascidiacea</taxon>
        <taxon>Phlebobranchia</taxon>
        <taxon>Cionidae</taxon>
        <taxon>Ciona</taxon>
    </lineage>
</organism>
<evidence type="ECO:0000256" key="4">
    <source>
        <dbReference type="ARBA" id="ARBA00022771"/>
    </source>
</evidence>
<feature type="domain" description="C2H2-type" evidence="12">
    <location>
        <begin position="238"/>
        <end position="265"/>
    </location>
</feature>
<sequence>MDQQSMRQHMHMHLYMHSQQQQQVAHFMNGHHNDTRFPLMIGGKYGSSGDGDEHEMRMPLNPEENNFSSKLDGDRSELNDDVFDGRSSERDTSPYDDPRDEESPQSRSESEEPGPRGAYSRSLTPPSEKHHEPSARPSLGENAAETITKPLATAVSALDLTRASSSSPEVSSASMYGATPASNSDNRRPSSHSPPQLASSSLNALAHLASNSSIMRPSGVPLMHNTADSEFRVRKMTTACEICNKPFTCQSALEIHLRIHTNERPYVCRVCDRGFTTKGNLKQHLLTHNINEVGDDFLEPVDTSPIPANSTCISPSNSPALSSNSQMNARKVPSEGNEISSAAKRTYPRHWCHICQKQFSSASSLQIHNRTHTGEKPFACSVCGRAFTTKGNLKVHMGTHVWGAGGSRRGRRISMDNPLISPWMQNTSNSNGNPQNQTLRVRQTAPHIPPVADPAMIYQQYAALASGLMGAKASADSRFHANGMINLHNAAAARLLQPPSNGHVTPASAASLAQQISANNAVNSGERPNNLAAASEWIWKAYQRTQEQVN</sequence>
<dbReference type="Pfam" id="PF00096">
    <property type="entry name" value="zf-C2H2"/>
    <property type="match status" value="3"/>
</dbReference>
<dbReference type="FunFam" id="3.30.160.60:FF:000096">
    <property type="entry name" value="Zinc finger and BTB domain-containing protein 18 isoform 1"/>
    <property type="match status" value="1"/>
</dbReference>
<keyword evidence="5" id="KW-0862">Zinc</keyword>
<feature type="compositionally biased region" description="Low complexity" evidence="11">
    <location>
        <begin position="164"/>
        <end position="174"/>
    </location>
</feature>